<reference evidence="3" key="1">
    <citation type="submission" date="2019-10" db="EMBL/GenBank/DDBJ databases">
        <title>Antimicrobial potential of Antarctic Bacteria.</title>
        <authorList>
            <person name="Benaud N."/>
            <person name="Edwards R.J."/>
            <person name="Ferrari B.C."/>
        </authorList>
    </citation>
    <scope>NUCLEOTIDE SEQUENCE [LARGE SCALE GENOMIC DNA]</scope>
    <source>
        <strain evidence="3">NBSH44</strain>
    </source>
</reference>
<organism evidence="2 3">
    <name type="scientific">Streptomyces finlayi</name>
    <dbReference type="NCBI Taxonomy" id="67296"/>
    <lineage>
        <taxon>Bacteria</taxon>
        <taxon>Bacillati</taxon>
        <taxon>Actinomycetota</taxon>
        <taxon>Actinomycetes</taxon>
        <taxon>Kitasatosporales</taxon>
        <taxon>Streptomycetaceae</taxon>
        <taxon>Streptomyces</taxon>
    </lineage>
</organism>
<accession>A0A7G7BQC9</accession>
<evidence type="ECO:0000313" key="3">
    <source>
        <dbReference type="Proteomes" id="UP000515307"/>
    </source>
</evidence>
<sequence>MASNKSFNSGDKAKDRGTLAGGLLVPNKGPVIVNGEVMPQDFIPSITSIAVTGDSGPVFTCTITVEGACPKGKTDNKLEFTDESGDTYVLRIYSETRAKHTVYYNSSAPNITNITWDI</sequence>
<gene>
    <name evidence="2" type="ORF">F0344_25730</name>
</gene>
<dbReference type="EMBL" id="CP045702">
    <property type="protein sequence ID" value="QNE77544.1"/>
    <property type="molecule type" value="Genomic_DNA"/>
</dbReference>
<feature type="region of interest" description="Disordered" evidence="1">
    <location>
        <begin position="1"/>
        <end position="21"/>
    </location>
</feature>
<protein>
    <submittedName>
        <fullName evidence="2">Uncharacterized protein</fullName>
    </submittedName>
</protein>
<dbReference type="RefSeq" id="WP_185301016.1">
    <property type="nucleotide sequence ID" value="NZ_CP045702.1"/>
</dbReference>
<evidence type="ECO:0000256" key="1">
    <source>
        <dbReference type="SAM" id="MobiDB-lite"/>
    </source>
</evidence>
<proteinExistence type="predicted"/>
<dbReference type="Proteomes" id="UP000515307">
    <property type="component" value="Chromosome"/>
</dbReference>
<dbReference type="KEGG" id="sfiy:F0344_25730"/>
<evidence type="ECO:0000313" key="2">
    <source>
        <dbReference type="EMBL" id="QNE77544.1"/>
    </source>
</evidence>
<keyword evidence="3" id="KW-1185">Reference proteome</keyword>
<dbReference type="AlphaFoldDB" id="A0A7G7BQC9"/>
<name>A0A7G7BQC9_9ACTN</name>